<evidence type="ECO:0000259" key="2">
    <source>
        <dbReference type="Pfam" id="PF12770"/>
    </source>
</evidence>
<dbReference type="SMART" id="SM00028">
    <property type="entry name" value="TPR"/>
    <property type="match status" value="3"/>
</dbReference>
<feature type="region of interest" description="Disordered" evidence="1">
    <location>
        <begin position="556"/>
        <end position="576"/>
    </location>
</feature>
<accession>A0ABQ4E2T7</accession>
<dbReference type="EMBL" id="BONW01000016">
    <property type="protein sequence ID" value="GIG88636.1"/>
    <property type="molecule type" value="Genomic_DNA"/>
</dbReference>
<dbReference type="Gene3D" id="1.25.40.10">
    <property type="entry name" value="Tetratricopeptide repeat domain"/>
    <property type="match status" value="2"/>
</dbReference>
<proteinExistence type="predicted"/>
<gene>
    <name evidence="3" type="ORF">Pen02_35720</name>
</gene>
<dbReference type="Pfam" id="PF13424">
    <property type="entry name" value="TPR_12"/>
    <property type="match status" value="1"/>
</dbReference>
<name>A0ABQ4E2T7_9ACTN</name>
<dbReference type="Proteomes" id="UP000646749">
    <property type="component" value="Unassembled WGS sequence"/>
</dbReference>
<sequence>MGGAQPAGTARAVADGALTARAVADGALPARAVADEALELVGRAPRAALDRADAAVAAARREGDGTATAIAHRAAGLALRELAELTAAERRVRAAVAAAVRAGAEQVAAQARMSLALVLLDQGRTRAALAAADRAALALRGLPAAQLKCQKALILQRTGRLDDALATFAEALPVLRRSGDALWEARALNNRGLLYGYRGALAAAESDLARARALHLGLGLDKFAADVDWNRGFVAARRGDVPAALALFDAAESALVRHGAVHPQLYLDRAEVLLTVGLAGEARRILGRTIDGLRAAGHGADLAEGLVLLARAALADGDPEQARSASHRARIEFTRQGRTGWAVQAGVLELRAAELADEPPGALLRSALARAAELASVGWRAAELDARLVAAAAATRLGRAAVAREQLRLASTARGAASLDVRTRAWYASALLRVADGSRARALAAVRAGLAGVERQQAAVGATEFRVHVAGHGGQLARLGLELAVARGDPRLVLGWAERMRARSLRLPPARPPADTALAEALAESRRLSAELLRDQLAGRAGSGLAQRQRAAEERVVQASRTARSPLHAPAGPPPGIPELVSTLDDAVLVEYLLHRGELLAVTVRAGRCRLHRLGAAARVAALIEAAHFGLRRLALGLGTVRSTRLVREATVTAGRRLAEVLLTPLSAELSDRPAVVVPTGALHAVPWGLLPDLATRPVRVAPSAGVWLRASRSAGFDPSGAALFAAGPGLPAARDEVLGIAGTYPEVTVLTDGYATAGAVLDALDGVGLAHLAAHGRLRTDNPLFSALVLGDGPLTVYDLERLTDPPRLVVLPSCRSGVSAVRAGDELMGLAAALLALGTRTVVAAVTPVHDAATTALMAALHHRLRAGESPQSALSGVRAGVDPTDTAAWASAAAFSCFGG</sequence>
<keyword evidence="4" id="KW-1185">Reference proteome</keyword>
<dbReference type="InterPro" id="IPR011990">
    <property type="entry name" value="TPR-like_helical_dom_sf"/>
</dbReference>
<feature type="domain" description="CHAT" evidence="2">
    <location>
        <begin position="654"/>
        <end position="894"/>
    </location>
</feature>
<reference evidence="3 4" key="1">
    <citation type="submission" date="2021-01" db="EMBL/GenBank/DDBJ databases">
        <title>Whole genome shotgun sequence of Plantactinospora endophytica NBRC 110450.</title>
        <authorList>
            <person name="Komaki H."/>
            <person name="Tamura T."/>
        </authorList>
    </citation>
    <scope>NUCLEOTIDE SEQUENCE [LARGE SCALE GENOMIC DNA]</scope>
    <source>
        <strain evidence="3 4">NBRC 110450</strain>
    </source>
</reference>
<dbReference type="RefSeq" id="WP_203867137.1">
    <property type="nucleotide sequence ID" value="NZ_BONW01000016.1"/>
</dbReference>
<evidence type="ECO:0000313" key="3">
    <source>
        <dbReference type="EMBL" id="GIG88636.1"/>
    </source>
</evidence>
<protein>
    <submittedName>
        <fullName evidence="3">CHAT domain-containing protein</fullName>
    </submittedName>
</protein>
<dbReference type="Pfam" id="PF12770">
    <property type="entry name" value="CHAT"/>
    <property type="match status" value="1"/>
</dbReference>
<comment type="caution">
    <text evidence="3">The sequence shown here is derived from an EMBL/GenBank/DDBJ whole genome shotgun (WGS) entry which is preliminary data.</text>
</comment>
<dbReference type="SUPFAM" id="SSF48452">
    <property type="entry name" value="TPR-like"/>
    <property type="match status" value="2"/>
</dbReference>
<dbReference type="InterPro" id="IPR019734">
    <property type="entry name" value="TPR_rpt"/>
</dbReference>
<organism evidence="3 4">
    <name type="scientific">Plantactinospora endophytica</name>
    <dbReference type="NCBI Taxonomy" id="673535"/>
    <lineage>
        <taxon>Bacteria</taxon>
        <taxon>Bacillati</taxon>
        <taxon>Actinomycetota</taxon>
        <taxon>Actinomycetes</taxon>
        <taxon>Micromonosporales</taxon>
        <taxon>Micromonosporaceae</taxon>
        <taxon>Plantactinospora</taxon>
    </lineage>
</organism>
<evidence type="ECO:0000256" key="1">
    <source>
        <dbReference type="SAM" id="MobiDB-lite"/>
    </source>
</evidence>
<evidence type="ECO:0000313" key="4">
    <source>
        <dbReference type="Proteomes" id="UP000646749"/>
    </source>
</evidence>
<dbReference type="InterPro" id="IPR024983">
    <property type="entry name" value="CHAT_dom"/>
</dbReference>